<sequence>MDISPKIRNNLKVRPLYILFMIFGLQVGVGIMGAPRFIFMESMQDSWISILIAWAAMVIVIYVMFQILKQYPNADIFGIQVDLFGKWVGSILGTIYILFFLASLLSVLLTYVNVIQLFLYPTFPPIIIGSSVLLLAHYCVIGGVRSVVGAAFLFSVLPLWLLFLLYDPITRMDWYHFLPVFQSSIPELLKGAKSTTYTLTGFEILFVFYPFLTKKNKVLKPALFGVTATTILLLIFMIISIGYFSPDELKKDDWATLTLFKSVSYPFIERLDYIVVVGWMMVILPNLVILLWASSYGLKRLYRIKQKSSLHVTFVVLIVLVGFIKENHIIYKITDYVSQVSFWLIFVYPLILLPIVLIKKKWLSKKKKGSDAK</sequence>
<dbReference type="GO" id="GO:0016020">
    <property type="term" value="C:membrane"/>
    <property type="evidence" value="ECO:0007669"/>
    <property type="project" value="UniProtKB-SubCell"/>
</dbReference>
<organism evidence="9 10">
    <name type="scientific">Ornithinibacillus halophilus</name>
    <dbReference type="NCBI Taxonomy" id="930117"/>
    <lineage>
        <taxon>Bacteria</taxon>
        <taxon>Bacillati</taxon>
        <taxon>Bacillota</taxon>
        <taxon>Bacilli</taxon>
        <taxon>Bacillales</taxon>
        <taxon>Bacillaceae</taxon>
        <taxon>Ornithinibacillus</taxon>
    </lineage>
</organism>
<dbReference type="GO" id="GO:0009847">
    <property type="term" value="P:spore germination"/>
    <property type="evidence" value="ECO:0007669"/>
    <property type="project" value="InterPro"/>
</dbReference>
<comment type="similarity">
    <text evidence="2">Belongs to the amino acid-polyamine-organocation (APC) superfamily. Spore germination protein (SGP) (TC 2.A.3.9) family.</text>
</comment>
<evidence type="ECO:0000313" key="9">
    <source>
        <dbReference type="EMBL" id="SHG20564.1"/>
    </source>
</evidence>
<dbReference type="NCBIfam" id="TIGR00912">
    <property type="entry name" value="2A0309"/>
    <property type="match status" value="1"/>
</dbReference>
<keyword evidence="5 8" id="KW-0812">Transmembrane</keyword>
<keyword evidence="10" id="KW-1185">Reference proteome</keyword>
<feature type="transmembrane region" description="Helical" evidence="8">
    <location>
        <begin position="336"/>
        <end position="358"/>
    </location>
</feature>
<gene>
    <name evidence="9" type="ORF">SAMN05216225_102019</name>
</gene>
<dbReference type="RefSeq" id="WP_072890373.1">
    <property type="nucleotide sequence ID" value="NZ_FQVW01000020.1"/>
</dbReference>
<dbReference type="EMBL" id="FQVW01000020">
    <property type="protein sequence ID" value="SHG20564.1"/>
    <property type="molecule type" value="Genomic_DNA"/>
</dbReference>
<dbReference type="OrthoDB" id="2380240at2"/>
<dbReference type="InterPro" id="IPR004761">
    <property type="entry name" value="Spore_GerAB"/>
</dbReference>
<dbReference type="AlphaFoldDB" id="A0A1M5HX54"/>
<evidence type="ECO:0000256" key="2">
    <source>
        <dbReference type="ARBA" id="ARBA00007998"/>
    </source>
</evidence>
<protein>
    <submittedName>
        <fullName evidence="9">Spore germination protein (Amino acid permease)</fullName>
    </submittedName>
</protein>
<evidence type="ECO:0000256" key="4">
    <source>
        <dbReference type="ARBA" id="ARBA00022544"/>
    </source>
</evidence>
<feature type="transmembrane region" description="Helical" evidence="8">
    <location>
        <begin position="224"/>
        <end position="244"/>
    </location>
</feature>
<comment type="subcellular location">
    <subcellularLocation>
        <location evidence="1">Membrane</location>
        <topology evidence="1">Multi-pass membrane protein</topology>
    </subcellularLocation>
</comment>
<feature type="transmembrane region" description="Helical" evidence="8">
    <location>
        <begin position="16"/>
        <end position="35"/>
    </location>
</feature>
<feature type="transmembrane region" description="Helical" evidence="8">
    <location>
        <begin position="273"/>
        <end position="296"/>
    </location>
</feature>
<keyword evidence="4" id="KW-0309">Germination</keyword>
<dbReference type="Pfam" id="PF03845">
    <property type="entry name" value="Spore_permease"/>
    <property type="match status" value="1"/>
</dbReference>
<keyword evidence="3" id="KW-0813">Transport</keyword>
<evidence type="ECO:0000313" key="10">
    <source>
        <dbReference type="Proteomes" id="UP000183988"/>
    </source>
</evidence>
<feature type="transmembrane region" description="Helical" evidence="8">
    <location>
        <begin position="47"/>
        <end position="68"/>
    </location>
</feature>
<evidence type="ECO:0000256" key="7">
    <source>
        <dbReference type="ARBA" id="ARBA00023136"/>
    </source>
</evidence>
<proteinExistence type="inferred from homology"/>
<evidence type="ECO:0000256" key="8">
    <source>
        <dbReference type="SAM" id="Phobius"/>
    </source>
</evidence>
<keyword evidence="7 8" id="KW-0472">Membrane</keyword>
<evidence type="ECO:0000256" key="5">
    <source>
        <dbReference type="ARBA" id="ARBA00022692"/>
    </source>
</evidence>
<reference evidence="9 10" key="1">
    <citation type="submission" date="2016-11" db="EMBL/GenBank/DDBJ databases">
        <authorList>
            <person name="Jaros S."/>
            <person name="Januszkiewicz K."/>
            <person name="Wedrychowicz H."/>
        </authorList>
    </citation>
    <scope>NUCLEOTIDE SEQUENCE [LARGE SCALE GENOMIC DNA]</scope>
    <source>
        <strain evidence="9 10">IBRC-M 10683</strain>
    </source>
</reference>
<evidence type="ECO:0000256" key="6">
    <source>
        <dbReference type="ARBA" id="ARBA00022989"/>
    </source>
</evidence>
<dbReference type="PANTHER" id="PTHR34975:SF2">
    <property type="entry name" value="SPORE GERMINATION PROTEIN A2"/>
    <property type="match status" value="1"/>
</dbReference>
<dbReference type="Proteomes" id="UP000183988">
    <property type="component" value="Unassembled WGS sequence"/>
</dbReference>
<feature type="transmembrane region" description="Helical" evidence="8">
    <location>
        <begin position="88"/>
        <end position="112"/>
    </location>
</feature>
<feature type="transmembrane region" description="Helical" evidence="8">
    <location>
        <begin position="147"/>
        <end position="166"/>
    </location>
</feature>
<feature type="transmembrane region" description="Helical" evidence="8">
    <location>
        <begin position="308"/>
        <end position="324"/>
    </location>
</feature>
<dbReference type="STRING" id="930117.SAMN05216225_102019"/>
<dbReference type="PANTHER" id="PTHR34975">
    <property type="entry name" value="SPORE GERMINATION PROTEIN A2"/>
    <property type="match status" value="1"/>
</dbReference>
<evidence type="ECO:0000256" key="1">
    <source>
        <dbReference type="ARBA" id="ARBA00004141"/>
    </source>
</evidence>
<dbReference type="Gene3D" id="1.20.1740.10">
    <property type="entry name" value="Amino acid/polyamine transporter I"/>
    <property type="match status" value="1"/>
</dbReference>
<feature type="transmembrane region" description="Helical" evidence="8">
    <location>
        <begin position="118"/>
        <end position="140"/>
    </location>
</feature>
<name>A0A1M5HX54_9BACI</name>
<keyword evidence="6 8" id="KW-1133">Transmembrane helix</keyword>
<accession>A0A1M5HX54</accession>
<evidence type="ECO:0000256" key="3">
    <source>
        <dbReference type="ARBA" id="ARBA00022448"/>
    </source>
</evidence>